<dbReference type="PANTHER" id="PTHR43174">
    <property type="entry name" value="UDP-N-ACETYLGLUCOSAMINE 2-EPIMERASE"/>
    <property type="match status" value="1"/>
</dbReference>
<gene>
    <name evidence="6" type="primary">wecB</name>
    <name evidence="6" type="ORF">ACFQ1G_14205</name>
</gene>
<evidence type="ECO:0000313" key="7">
    <source>
        <dbReference type="Proteomes" id="UP001597100"/>
    </source>
</evidence>
<evidence type="ECO:0000256" key="1">
    <source>
        <dbReference type="ARBA" id="ARBA00023235"/>
    </source>
</evidence>
<feature type="domain" description="UDP-N-acetylglucosamine 2-epimerase" evidence="5">
    <location>
        <begin position="25"/>
        <end position="362"/>
    </location>
</feature>
<dbReference type="Pfam" id="PF02350">
    <property type="entry name" value="Epimerase_2"/>
    <property type="match status" value="1"/>
</dbReference>
<organism evidence="6 7">
    <name type="scientific">Salinimicrobium gaetbulicola</name>
    <dbReference type="NCBI Taxonomy" id="999702"/>
    <lineage>
        <taxon>Bacteria</taxon>
        <taxon>Pseudomonadati</taxon>
        <taxon>Bacteroidota</taxon>
        <taxon>Flavobacteriia</taxon>
        <taxon>Flavobacteriales</taxon>
        <taxon>Flavobacteriaceae</taxon>
        <taxon>Salinimicrobium</taxon>
    </lineage>
</organism>
<dbReference type="InterPro" id="IPR003331">
    <property type="entry name" value="UDP_GlcNAc_Epimerase_2_dom"/>
</dbReference>
<name>A0ABW3IIV6_9FLAO</name>
<protein>
    <recommendedName>
        <fullName evidence="3">UDP-N-acetylglucosamine 2-epimerase (non-hydrolyzing)</fullName>
        <ecNumber evidence="3">5.1.3.14</ecNumber>
    </recommendedName>
</protein>
<evidence type="ECO:0000259" key="5">
    <source>
        <dbReference type="Pfam" id="PF02350"/>
    </source>
</evidence>
<keyword evidence="1 4" id="KW-0413">Isomerase</keyword>
<dbReference type="NCBIfam" id="TIGR00236">
    <property type="entry name" value="wecB"/>
    <property type="match status" value="1"/>
</dbReference>
<sequence length="371" mass="41607">MKILVSFGTRPEAIKMAPVIYEMKKQGVHHVICNTGQHLEMLEQVLEFFEIESDHNLNLMTHDQSLNSLSANILTRLDEILNEEKPDWVLVHGDTTTSVMTAWAAFHKGIPVAHVEAGLRTYKKNSPFPEELNRQITAKLADLHFAPTEQAKENLRNENIENEKIVVTGNTVVDALDLGKLKLETQEDPICFAGLEKDITKLKYILVTGHRRENLGAGFDEICEALLELKRSENIDLIYPVHLNPNVKAQVHDKLGNIPGIHLIDPVNYPEMLWLMMNCEFIISDSGGIQEEAPGLGKKVLVTRNFSERMEGVNAGFSILTGTDKKRILAEAKELLKNPFDPVGLKSPYGDGKASERIINTLLNPHLPFNN</sequence>
<dbReference type="Gene3D" id="3.40.50.2000">
    <property type="entry name" value="Glycogen Phosphorylase B"/>
    <property type="match status" value="2"/>
</dbReference>
<evidence type="ECO:0000313" key="6">
    <source>
        <dbReference type="EMBL" id="MFD0977946.1"/>
    </source>
</evidence>
<dbReference type="SUPFAM" id="SSF53756">
    <property type="entry name" value="UDP-Glycosyltransferase/glycogen phosphorylase"/>
    <property type="match status" value="1"/>
</dbReference>
<reference evidence="7" key="1">
    <citation type="journal article" date="2019" name="Int. J. Syst. Evol. Microbiol.">
        <title>The Global Catalogue of Microorganisms (GCM) 10K type strain sequencing project: providing services to taxonomists for standard genome sequencing and annotation.</title>
        <authorList>
            <consortium name="The Broad Institute Genomics Platform"/>
            <consortium name="The Broad Institute Genome Sequencing Center for Infectious Disease"/>
            <person name="Wu L."/>
            <person name="Ma J."/>
        </authorList>
    </citation>
    <scope>NUCLEOTIDE SEQUENCE [LARGE SCALE GENOMIC DNA]</scope>
    <source>
        <strain evidence="7">CCUG 60898</strain>
    </source>
</reference>
<comment type="similarity">
    <text evidence="2 4">Belongs to the UDP-N-acetylglucosamine 2-epimerase family.</text>
</comment>
<dbReference type="InterPro" id="IPR029767">
    <property type="entry name" value="WecB-like"/>
</dbReference>
<dbReference type="EMBL" id="JBHTJP010000035">
    <property type="protein sequence ID" value="MFD0977946.1"/>
    <property type="molecule type" value="Genomic_DNA"/>
</dbReference>
<dbReference type="EC" id="5.1.3.14" evidence="3"/>
<dbReference type="GO" id="GO:0008761">
    <property type="term" value="F:UDP-N-acetylglucosamine 2-epimerase activity"/>
    <property type="evidence" value="ECO:0007669"/>
    <property type="project" value="UniProtKB-EC"/>
</dbReference>
<evidence type="ECO:0000256" key="4">
    <source>
        <dbReference type="RuleBase" id="RU003513"/>
    </source>
</evidence>
<proteinExistence type="inferred from homology"/>
<dbReference type="CDD" id="cd03786">
    <property type="entry name" value="GTB_UDP-GlcNAc_2-Epimerase"/>
    <property type="match status" value="1"/>
</dbReference>
<evidence type="ECO:0000256" key="3">
    <source>
        <dbReference type="ARBA" id="ARBA00038858"/>
    </source>
</evidence>
<accession>A0ABW3IIV6</accession>
<dbReference type="PANTHER" id="PTHR43174:SF2">
    <property type="entry name" value="UDP-N-ACETYLGLUCOSAMINE 2-EPIMERASE"/>
    <property type="match status" value="1"/>
</dbReference>
<evidence type="ECO:0000256" key="2">
    <source>
        <dbReference type="ARBA" id="ARBA00038209"/>
    </source>
</evidence>
<dbReference type="Proteomes" id="UP001597100">
    <property type="component" value="Unassembled WGS sequence"/>
</dbReference>
<keyword evidence="7" id="KW-1185">Reference proteome</keyword>
<dbReference type="RefSeq" id="WP_380740649.1">
    <property type="nucleotide sequence ID" value="NZ_JBHTJP010000035.1"/>
</dbReference>
<comment type="caution">
    <text evidence="6">The sequence shown here is derived from an EMBL/GenBank/DDBJ whole genome shotgun (WGS) entry which is preliminary data.</text>
</comment>